<dbReference type="PANTHER" id="PTHR43780:SF2">
    <property type="entry name" value="1-AMINOCYCLOPROPANE-1-CARBOXYLATE DEAMINASE-RELATED"/>
    <property type="match status" value="1"/>
</dbReference>
<dbReference type="Proteomes" id="UP001597511">
    <property type="component" value="Unassembled WGS sequence"/>
</dbReference>
<dbReference type="PIRSF" id="PIRSF006278">
    <property type="entry name" value="ACCD_DCysDesulf"/>
    <property type="match status" value="1"/>
</dbReference>
<proteinExistence type="inferred from homology"/>
<comment type="similarity">
    <text evidence="2">Belongs to the ACC deaminase/D-cysteine desulfhydrase family.</text>
</comment>
<sequence>MLSLSFPPPKVEAIPFYSNTGRQVFVLRADAIDPVISGNKWFKLRYYLAEAIQQHKTRIVTYGGAFSNHIIATAAACKAAGLACTGIIRGEQPLVLSHTLLQAQAMGMQLYFISRQDYAAKPVPGWVNPTTDYCIAEGGYGKTGAAGAATMVAGIEGFTHILCAVGTGTTMAGLITASPGTKVTGISSLKNNTALATEVAALTGTPAANVDILHEFHFGGYAKHKPELLFFMNKLFEQTGIPTDFVYTGKLFYGFHELLRQNYFVPGSKILLIHSGGLQGNLSLPKGTLMY</sequence>
<dbReference type="RefSeq" id="WP_386097948.1">
    <property type="nucleotide sequence ID" value="NZ_JBHUOZ010000003.1"/>
</dbReference>
<dbReference type="EMBL" id="JBHUOZ010000003">
    <property type="protein sequence ID" value="MFD2920077.1"/>
    <property type="molecule type" value="Genomic_DNA"/>
</dbReference>
<feature type="domain" description="Tryptophan synthase beta chain-like PALP" evidence="4">
    <location>
        <begin position="9"/>
        <end position="276"/>
    </location>
</feature>
<dbReference type="InterPro" id="IPR001926">
    <property type="entry name" value="TrpB-like_PALP"/>
</dbReference>
<name>A0ABW6A491_9BACT</name>
<accession>A0ABW6A491</accession>
<comment type="cofactor">
    <cofactor evidence="1">
        <name>pyridoxal 5'-phosphate</name>
        <dbReference type="ChEBI" id="CHEBI:597326"/>
    </cofactor>
</comment>
<comment type="caution">
    <text evidence="5">The sequence shown here is derived from an EMBL/GenBank/DDBJ whole genome shotgun (WGS) entry which is preliminary data.</text>
</comment>
<dbReference type="InterPro" id="IPR036052">
    <property type="entry name" value="TrpB-like_PALP_sf"/>
</dbReference>
<protein>
    <submittedName>
        <fullName evidence="5">1-aminocyclopropane-1-carboxylate deaminase/D-cysteine desulfhydrase</fullName>
    </submittedName>
</protein>
<evidence type="ECO:0000259" key="4">
    <source>
        <dbReference type="Pfam" id="PF00291"/>
    </source>
</evidence>
<gene>
    <name evidence="5" type="ORF">ACFS6H_10180</name>
</gene>
<evidence type="ECO:0000313" key="5">
    <source>
        <dbReference type="EMBL" id="MFD2920077.1"/>
    </source>
</evidence>
<keyword evidence="6" id="KW-1185">Reference proteome</keyword>
<evidence type="ECO:0000256" key="3">
    <source>
        <dbReference type="ARBA" id="ARBA00022898"/>
    </source>
</evidence>
<dbReference type="PANTHER" id="PTHR43780">
    <property type="entry name" value="1-AMINOCYCLOPROPANE-1-CARBOXYLATE DEAMINASE-RELATED"/>
    <property type="match status" value="1"/>
</dbReference>
<organism evidence="5 6">
    <name type="scientific">Terrimonas rubra</name>
    <dbReference type="NCBI Taxonomy" id="1035890"/>
    <lineage>
        <taxon>Bacteria</taxon>
        <taxon>Pseudomonadati</taxon>
        <taxon>Bacteroidota</taxon>
        <taxon>Chitinophagia</taxon>
        <taxon>Chitinophagales</taxon>
        <taxon>Chitinophagaceae</taxon>
        <taxon>Terrimonas</taxon>
    </lineage>
</organism>
<dbReference type="SUPFAM" id="SSF53686">
    <property type="entry name" value="Tryptophan synthase beta subunit-like PLP-dependent enzymes"/>
    <property type="match status" value="1"/>
</dbReference>
<keyword evidence="3" id="KW-0663">Pyridoxal phosphate</keyword>
<dbReference type="Gene3D" id="3.40.50.1100">
    <property type="match status" value="2"/>
</dbReference>
<evidence type="ECO:0000256" key="2">
    <source>
        <dbReference type="ARBA" id="ARBA00008639"/>
    </source>
</evidence>
<dbReference type="Pfam" id="PF00291">
    <property type="entry name" value="PALP"/>
    <property type="match status" value="1"/>
</dbReference>
<dbReference type="InterPro" id="IPR027278">
    <property type="entry name" value="ACCD_DCysDesulf"/>
</dbReference>
<evidence type="ECO:0000313" key="6">
    <source>
        <dbReference type="Proteomes" id="UP001597511"/>
    </source>
</evidence>
<evidence type="ECO:0000256" key="1">
    <source>
        <dbReference type="ARBA" id="ARBA00001933"/>
    </source>
</evidence>
<reference evidence="6" key="1">
    <citation type="journal article" date="2019" name="Int. J. Syst. Evol. Microbiol.">
        <title>The Global Catalogue of Microorganisms (GCM) 10K type strain sequencing project: providing services to taxonomists for standard genome sequencing and annotation.</title>
        <authorList>
            <consortium name="The Broad Institute Genomics Platform"/>
            <consortium name="The Broad Institute Genome Sequencing Center for Infectious Disease"/>
            <person name="Wu L."/>
            <person name="Ma J."/>
        </authorList>
    </citation>
    <scope>NUCLEOTIDE SEQUENCE [LARGE SCALE GENOMIC DNA]</scope>
    <source>
        <strain evidence="6">KCTC 23299</strain>
    </source>
</reference>